<feature type="compositionally biased region" description="Gly residues" evidence="1">
    <location>
        <begin position="514"/>
        <end position="525"/>
    </location>
</feature>
<feature type="compositionally biased region" description="Low complexity" evidence="1">
    <location>
        <begin position="1"/>
        <end position="11"/>
    </location>
</feature>
<name>A0A835VZ13_CHLIN</name>
<sequence>MRPPAAYTGPPGASGAGAGPSTSDGLQARCAAGASVTPAVADRPQPGPFVQHEPALRSLAEAAALPLHESLHRVVDRATPVAAAPAAAGTQPATGTATEHTDGEAAAAAGAPVARAGGPAGAGTAAGAAASPTEPAAARGVPMPPVAAQDILLRVAEVAVKCMEAAAAAAPVAPATGGPGQLSAAHQHQQLQPLWGRLSADQAALLAAVAVAFASPILNLHALLGCIADSAGRPIPCTAATAEAAAGRWWRLLVRMLQLGRWAPGSAADTMVVNAVLRGLEFLHLDPGGAQQRQQPLPSVTICPGLPVALAAGLLPRLIEPVLRRQTGPTGRRFDPVLEVLRAQCDVLVTAAAAAAADSTLQRSGSSHGGSSTSASAGGVAAVWSTSSLCLTPMTAVAALLVREVLPAAVDLARAVFTGGLEALHRAADSPGAPGPRGRAAGGEERRRPGVIPAAATASARERFSMEMQQQLTGAYPCLLGWLVVLTSQCSGGGGGGNDRGGGDGGGGEHGRDGNGGAGDGDGAEGGAAECWGDTDLRTFILQALCAGELVRSALLAFAAAAPLLAAAPEVAADVARDIVDACIRYAALSPRDWRAMVEGRGSGAGPGSPAGICGVYWDAEPWCDHMALVLGAAADDPTAEGASSGSGFSADVGDEWNEEDGSLMAQLLAVSRKLSRIAATATAAATVTGSGSCGGGPAPAAVEAAEDAAAVDAAWWQLVARLRRAVQKRRAAWAVALPDGRLVMQPLSEARAQLQLPRPCSNSACVAMEGDCEAEVQLKACGGACGGAVAYCCRACQLEDWRAGHKTACGGRAADSAQVAQGQA</sequence>
<feature type="region of interest" description="Disordered" evidence="1">
    <location>
        <begin position="1"/>
        <end position="26"/>
    </location>
</feature>
<evidence type="ECO:0000256" key="1">
    <source>
        <dbReference type="SAM" id="MobiDB-lite"/>
    </source>
</evidence>
<evidence type="ECO:0008006" key="4">
    <source>
        <dbReference type="Google" id="ProtNLM"/>
    </source>
</evidence>
<comment type="caution">
    <text evidence="2">The sequence shown here is derived from an EMBL/GenBank/DDBJ whole genome shotgun (WGS) entry which is preliminary data.</text>
</comment>
<dbReference type="Proteomes" id="UP000650467">
    <property type="component" value="Unassembled WGS sequence"/>
</dbReference>
<feature type="compositionally biased region" description="Gly residues" evidence="1">
    <location>
        <begin position="494"/>
        <end position="506"/>
    </location>
</feature>
<keyword evidence="3" id="KW-1185">Reference proteome</keyword>
<feature type="compositionally biased region" description="Low complexity" evidence="1">
    <location>
        <begin position="429"/>
        <end position="439"/>
    </location>
</feature>
<dbReference type="EMBL" id="JAEHOC010000026">
    <property type="protein sequence ID" value="KAG2430874.1"/>
    <property type="molecule type" value="Genomic_DNA"/>
</dbReference>
<evidence type="ECO:0000313" key="2">
    <source>
        <dbReference type="EMBL" id="KAG2430874.1"/>
    </source>
</evidence>
<feature type="region of interest" description="Disordered" evidence="1">
    <location>
        <begin position="426"/>
        <end position="450"/>
    </location>
</feature>
<organism evidence="2 3">
    <name type="scientific">Chlamydomonas incerta</name>
    <dbReference type="NCBI Taxonomy" id="51695"/>
    <lineage>
        <taxon>Eukaryota</taxon>
        <taxon>Viridiplantae</taxon>
        <taxon>Chlorophyta</taxon>
        <taxon>core chlorophytes</taxon>
        <taxon>Chlorophyceae</taxon>
        <taxon>CS clade</taxon>
        <taxon>Chlamydomonadales</taxon>
        <taxon>Chlamydomonadaceae</taxon>
        <taxon>Chlamydomonas</taxon>
    </lineage>
</organism>
<dbReference type="OrthoDB" id="552473at2759"/>
<dbReference type="AlphaFoldDB" id="A0A835VZ13"/>
<feature type="region of interest" description="Disordered" evidence="1">
    <location>
        <begin position="82"/>
        <end position="128"/>
    </location>
</feature>
<gene>
    <name evidence="2" type="ORF">HXX76_009848</name>
</gene>
<accession>A0A835VZ13</accession>
<reference evidence="2" key="1">
    <citation type="journal article" date="2020" name="bioRxiv">
        <title>Comparative genomics of Chlamydomonas.</title>
        <authorList>
            <person name="Craig R.J."/>
            <person name="Hasan A.R."/>
            <person name="Ness R.W."/>
            <person name="Keightley P.D."/>
        </authorList>
    </citation>
    <scope>NUCLEOTIDE SEQUENCE</scope>
    <source>
        <strain evidence="2">SAG 7.73</strain>
    </source>
</reference>
<proteinExistence type="predicted"/>
<feature type="region of interest" description="Disordered" evidence="1">
    <location>
        <begin position="494"/>
        <end position="525"/>
    </location>
</feature>
<protein>
    <recommendedName>
        <fullName evidence="4">MYND-type domain-containing protein</fullName>
    </recommendedName>
</protein>
<evidence type="ECO:0000313" key="3">
    <source>
        <dbReference type="Proteomes" id="UP000650467"/>
    </source>
</evidence>